<dbReference type="GO" id="GO:0032259">
    <property type="term" value="P:methylation"/>
    <property type="evidence" value="ECO:0007669"/>
    <property type="project" value="UniProtKB-KW"/>
</dbReference>
<dbReference type="Gene3D" id="3.40.50.150">
    <property type="entry name" value="Vaccinia Virus protein VP39"/>
    <property type="match status" value="1"/>
</dbReference>
<protein>
    <submittedName>
        <fullName evidence="4">Class I SAM-dependent methyltransferase</fullName>
        <ecNumber evidence="4">2.1.1.-</ecNumber>
    </submittedName>
</protein>
<feature type="domain" description="Methyltransferase" evidence="3">
    <location>
        <begin position="44"/>
        <end position="135"/>
    </location>
</feature>
<comment type="caution">
    <text evidence="4">The sequence shown here is derived from an EMBL/GenBank/DDBJ whole genome shotgun (WGS) entry which is preliminary data.</text>
</comment>
<evidence type="ECO:0000313" key="4">
    <source>
        <dbReference type="EMBL" id="MDQ7248810.1"/>
    </source>
</evidence>
<proteinExistence type="predicted"/>
<accession>A0ABU0YM76</accession>
<sequence length="242" mass="27131">MKTVRDHDKLYLAEQRYDKPKEIFKFMANCIEQGGRVPPEGAVVCDVGCAAGELAYYLRMIWPQARVVGYDLLPELVERARSVVQGAEFNVGSALDPDLMPEAFADVIFMSGVLSIFDEYKTALDNVVSWLKPGGRAIVFGIFNPEPVDVIIRSRASDAGQDAPWETGWNVFSTRSISGFLERHPARPESVFHRFSLPIDLPQNPDDPLRSWTIPLADGNRMIVNGLCLVHHFMALEIRRPS</sequence>
<name>A0ABU0YM76_9PROT</name>
<organism evidence="4 5">
    <name type="scientific">Dongia sedimenti</name>
    <dbReference type="NCBI Taxonomy" id="3064282"/>
    <lineage>
        <taxon>Bacteria</taxon>
        <taxon>Pseudomonadati</taxon>
        <taxon>Pseudomonadota</taxon>
        <taxon>Alphaproteobacteria</taxon>
        <taxon>Rhodospirillales</taxon>
        <taxon>Dongiaceae</taxon>
        <taxon>Dongia</taxon>
    </lineage>
</organism>
<evidence type="ECO:0000256" key="1">
    <source>
        <dbReference type="ARBA" id="ARBA00022603"/>
    </source>
</evidence>
<dbReference type="EC" id="2.1.1.-" evidence="4"/>
<dbReference type="GO" id="GO:0008168">
    <property type="term" value="F:methyltransferase activity"/>
    <property type="evidence" value="ECO:0007669"/>
    <property type="project" value="UniProtKB-KW"/>
</dbReference>
<dbReference type="EMBL" id="JAUYVI010000004">
    <property type="protein sequence ID" value="MDQ7248810.1"/>
    <property type="molecule type" value="Genomic_DNA"/>
</dbReference>
<dbReference type="SUPFAM" id="SSF53335">
    <property type="entry name" value="S-adenosyl-L-methionine-dependent methyltransferases"/>
    <property type="match status" value="1"/>
</dbReference>
<dbReference type="InterPro" id="IPR029063">
    <property type="entry name" value="SAM-dependent_MTases_sf"/>
</dbReference>
<keyword evidence="2 4" id="KW-0808">Transferase</keyword>
<evidence type="ECO:0000259" key="3">
    <source>
        <dbReference type="Pfam" id="PF13649"/>
    </source>
</evidence>
<keyword evidence="5" id="KW-1185">Reference proteome</keyword>
<dbReference type="PANTHER" id="PTHR43861">
    <property type="entry name" value="TRANS-ACONITATE 2-METHYLTRANSFERASE-RELATED"/>
    <property type="match status" value="1"/>
</dbReference>
<dbReference type="CDD" id="cd02440">
    <property type="entry name" value="AdoMet_MTases"/>
    <property type="match status" value="1"/>
</dbReference>
<dbReference type="RefSeq" id="WP_379956291.1">
    <property type="nucleotide sequence ID" value="NZ_JAUYVI010000004.1"/>
</dbReference>
<dbReference type="Proteomes" id="UP001230156">
    <property type="component" value="Unassembled WGS sequence"/>
</dbReference>
<dbReference type="PANTHER" id="PTHR43861:SF1">
    <property type="entry name" value="TRANS-ACONITATE 2-METHYLTRANSFERASE"/>
    <property type="match status" value="1"/>
</dbReference>
<dbReference type="InterPro" id="IPR041698">
    <property type="entry name" value="Methyltransf_25"/>
</dbReference>
<evidence type="ECO:0000256" key="2">
    <source>
        <dbReference type="ARBA" id="ARBA00022679"/>
    </source>
</evidence>
<reference evidence="5" key="1">
    <citation type="submission" date="2023-08" db="EMBL/GenBank/DDBJ databases">
        <title>Rhodospirillaceae gen. nov., a novel taxon isolated from the Yangtze River Yuezi River estuary sludge.</title>
        <authorList>
            <person name="Ruan L."/>
        </authorList>
    </citation>
    <scope>NUCLEOTIDE SEQUENCE [LARGE SCALE GENOMIC DNA]</scope>
    <source>
        <strain evidence="5">R-7</strain>
    </source>
</reference>
<evidence type="ECO:0000313" key="5">
    <source>
        <dbReference type="Proteomes" id="UP001230156"/>
    </source>
</evidence>
<gene>
    <name evidence="4" type="ORF">Q8A70_14085</name>
</gene>
<dbReference type="Pfam" id="PF13649">
    <property type="entry name" value="Methyltransf_25"/>
    <property type="match status" value="1"/>
</dbReference>
<keyword evidence="1 4" id="KW-0489">Methyltransferase</keyword>